<dbReference type="OrthoDB" id="3559580at2759"/>
<evidence type="ECO:0000259" key="1">
    <source>
        <dbReference type="Pfam" id="PF20233"/>
    </source>
</evidence>
<organism evidence="2 3">
    <name type="scientific">Clathrospora elynae</name>
    <dbReference type="NCBI Taxonomy" id="706981"/>
    <lineage>
        <taxon>Eukaryota</taxon>
        <taxon>Fungi</taxon>
        <taxon>Dikarya</taxon>
        <taxon>Ascomycota</taxon>
        <taxon>Pezizomycotina</taxon>
        <taxon>Dothideomycetes</taxon>
        <taxon>Pleosporomycetidae</taxon>
        <taxon>Pleosporales</taxon>
        <taxon>Diademaceae</taxon>
        <taxon>Clathrospora</taxon>
    </lineage>
</organism>
<dbReference type="InterPro" id="IPR046497">
    <property type="entry name" value="DUF6590"/>
</dbReference>
<dbReference type="AlphaFoldDB" id="A0A6A5SKM5"/>
<dbReference type="EMBL" id="ML976051">
    <property type="protein sequence ID" value="KAF1941205.1"/>
    <property type="molecule type" value="Genomic_DNA"/>
</dbReference>
<sequence length="160" mass="18342">MLWAETASPNLVYNGTDNTAITVGRFGESVYSQIRRFVVVKVHRQRHFVYACAISTYGDQGVLKPGCNASEHTIVYLRGQQPVYLRGERERGMEKDPIQIEPTDDREQMKPASRVRLGKIHPIEWNVKVRDIGMVSPGDMSKLVRYYREENDSGFDADDY</sequence>
<dbReference type="Proteomes" id="UP000800038">
    <property type="component" value="Unassembled WGS sequence"/>
</dbReference>
<name>A0A6A5SKM5_9PLEO</name>
<feature type="domain" description="DUF6590" evidence="1">
    <location>
        <begin position="1"/>
        <end position="144"/>
    </location>
</feature>
<keyword evidence="3" id="KW-1185">Reference proteome</keyword>
<accession>A0A6A5SKM5</accession>
<protein>
    <recommendedName>
        <fullName evidence="1">DUF6590 domain-containing protein</fullName>
    </recommendedName>
</protein>
<gene>
    <name evidence="2" type="ORF">EJ02DRAFT_444991</name>
</gene>
<evidence type="ECO:0000313" key="2">
    <source>
        <dbReference type="EMBL" id="KAF1941205.1"/>
    </source>
</evidence>
<dbReference type="Pfam" id="PF20233">
    <property type="entry name" value="DUF6590"/>
    <property type="match status" value="1"/>
</dbReference>
<dbReference type="PANTHER" id="PTHR35391">
    <property type="entry name" value="C2H2-TYPE DOMAIN-CONTAINING PROTEIN-RELATED"/>
    <property type="match status" value="1"/>
</dbReference>
<dbReference type="PANTHER" id="PTHR35391:SF5">
    <property type="entry name" value="DUF6590 DOMAIN-CONTAINING PROTEIN"/>
    <property type="match status" value="1"/>
</dbReference>
<proteinExistence type="predicted"/>
<reference evidence="2" key="1">
    <citation type="journal article" date="2020" name="Stud. Mycol.">
        <title>101 Dothideomycetes genomes: a test case for predicting lifestyles and emergence of pathogens.</title>
        <authorList>
            <person name="Haridas S."/>
            <person name="Albert R."/>
            <person name="Binder M."/>
            <person name="Bloem J."/>
            <person name="Labutti K."/>
            <person name="Salamov A."/>
            <person name="Andreopoulos B."/>
            <person name="Baker S."/>
            <person name="Barry K."/>
            <person name="Bills G."/>
            <person name="Bluhm B."/>
            <person name="Cannon C."/>
            <person name="Castanera R."/>
            <person name="Culley D."/>
            <person name="Daum C."/>
            <person name="Ezra D."/>
            <person name="Gonzalez J."/>
            <person name="Henrissat B."/>
            <person name="Kuo A."/>
            <person name="Liang C."/>
            <person name="Lipzen A."/>
            <person name="Lutzoni F."/>
            <person name="Magnuson J."/>
            <person name="Mondo S."/>
            <person name="Nolan M."/>
            <person name="Ohm R."/>
            <person name="Pangilinan J."/>
            <person name="Park H.-J."/>
            <person name="Ramirez L."/>
            <person name="Alfaro M."/>
            <person name="Sun H."/>
            <person name="Tritt A."/>
            <person name="Yoshinaga Y."/>
            <person name="Zwiers L.-H."/>
            <person name="Turgeon B."/>
            <person name="Goodwin S."/>
            <person name="Spatafora J."/>
            <person name="Crous P."/>
            <person name="Grigoriev I."/>
        </authorList>
    </citation>
    <scope>NUCLEOTIDE SEQUENCE</scope>
    <source>
        <strain evidence="2">CBS 161.51</strain>
    </source>
</reference>
<evidence type="ECO:0000313" key="3">
    <source>
        <dbReference type="Proteomes" id="UP000800038"/>
    </source>
</evidence>